<keyword evidence="5" id="KW-1185">Reference proteome</keyword>
<dbReference type="GO" id="GO:0051879">
    <property type="term" value="F:Hsp90 protein binding"/>
    <property type="evidence" value="ECO:0007669"/>
    <property type="project" value="TreeGrafter"/>
</dbReference>
<protein>
    <recommendedName>
        <fullName evidence="3">Telomere length regulation protein conserved domain-containing protein</fullName>
    </recommendedName>
</protein>
<gene>
    <name evidence="4" type="ORF">VHEMI02667</name>
</gene>
<dbReference type="AlphaFoldDB" id="A0A0A1SQ94"/>
<reference evidence="4 5" key="1">
    <citation type="journal article" date="2015" name="Genome Announc.">
        <title>Draft Genome Sequence and Gene Annotation of the Entomopathogenic Fungus Verticillium hemipterigenum.</title>
        <authorList>
            <person name="Horn F."/>
            <person name="Habel A."/>
            <person name="Scharf D.H."/>
            <person name="Dworschak J."/>
            <person name="Brakhage A.A."/>
            <person name="Guthke R."/>
            <person name="Hertweck C."/>
            <person name="Linde J."/>
        </authorList>
    </citation>
    <scope>NUCLEOTIDE SEQUENCE [LARGE SCALE GENOMIC DNA]</scope>
</reference>
<dbReference type="InterPro" id="IPR038528">
    <property type="entry name" value="TEL2_C_sf"/>
</dbReference>
<dbReference type="GO" id="GO:0005829">
    <property type="term" value="C:cytosol"/>
    <property type="evidence" value="ECO:0007669"/>
    <property type="project" value="TreeGrafter"/>
</dbReference>
<feature type="domain" description="Telomere length regulation protein conserved" evidence="3">
    <location>
        <begin position="591"/>
        <end position="702"/>
    </location>
</feature>
<dbReference type="EMBL" id="CDHN01000001">
    <property type="protein sequence ID" value="CEJ82613.1"/>
    <property type="molecule type" value="Genomic_DNA"/>
</dbReference>
<dbReference type="InterPro" id="IPR051970">
    <property type="entry name" value="TEL2_Regulation"/>
</dbReference>
<dbReference type="GO" id="GO:0042162">
    <property type="term" value="F:telomeric DNA binding"/>
    <property type="evidence" value="ECO:0007669"/>
    <property type="project" value="TreeGrafter"/>
</dbReference>
<accession>A0A0A1SQ94</accession>
<dbReference type="HOGENOM" id="CLU_005799_0_0_1"/>
<evidence type="ECO:0000313" key="4">
    <source>
        <dbReference type="EMBL" id="CEJ82613.1"/>
    </source>
</evidence>
<organism evidence="4 5">
    <name type="scientific">[Torrubiella] hemipterigena</name>
    <dbReference type="NCBI Taxonomy" id="1531966"/>
    <lineage>
        <taxon>Eukaryota</taxon>
        <taxon>Fungi</taxon>
        <taxon>Dikarya</taxon>
        <taxon>Ascomycota</taxon>
        <taxon>Pezizomycotina</taxon>
        <taxon>Sordariomycetes</taxon>
        <taxon>Hypocreomycetidae</taxon>
        <taxon>Hypocreales</taxon>
        <taxon>Clavicipitaceae</taxon>
        <taxon>Clavicipitaceae incertae sedis</taxon>
        <taxon>'Torrubiella' clade</taxon>
    </lineage>
</organism>
<dbReference type="OrthoDB" id="10258062at2759"/>
<feature type="compositionally biased region" description="Polar residues" evidence="2">
    <location>
        <begin position="515"/>
        <end position="533"/>
    </location>
</feature>
<dbReference type="PANTHER" id="PTHR15830:SF10">
    <property type="entry name" value="TELOMERE LENGTH REGULATION PROTEIN TEL2 HOMOLOG"/>
    <property type="match status" value="1"/>
</dbReference>
<comment type="similarity">
    <text evidence="1">Belongs to the TEL2 family.</text>
</comment>
<feature type="region of interest" description="Disordered" evidence="2">
    <location>
        <begin position="509"/>
        <end position="546"/>
    </location>
</feature>
<dbReference type="STRING" id="1531966.A0A0A1SQ94"/>
<dbReference type="Pfam" id="PF10193">
    <property type="entry name" value="Telomere_reg-2"/>
    <property type="match status" value="1"/>
</dbReference>
<evidence type="ECO:0000259" key="3">
    <source>
        <dbReference type="Pfam" id="PF10193"/>
    </source>
</evidence>
<feature type="region of interest" description="Disordered" evidence="2">
    <location>
        <begin position="558"/>
        <end position="579"/>
    </location>
</feature>
<evidence type="ECO:0000256" key="2">
    <source>
        <dbReference type="SAM" id="MobiDB-lite"/>
    </source>
</evidence>
<dbReference type="PANTHER" id="PTHR15830">
    <property type="entry name" value="TELOMERE LENGTH REGULATION PROTEIN TEL2 FAMILY MEMBER"/>
    <property type="match status" value="1"/>
</dbReference>
<sequence length="975" mass="106594">MEELFTPVSTTYLKAKIEEPQFRESKSSQSETAQPVSISTIETLDDAIEVLKNEPDYDTLVKILRYISTTPAAQVPSPQSAALIQTIITDIVPNYWPLLIEGSETTDKDENQNLNLLVSCLRNVTGLNALVANIKSLVQHTEQTKGPNQHSDTVLHFVSFIQLTSAVLEGTSSLWDICSASINRLQEGQQKKLLTQTLVSLTAGGRVLSIVSAAIDKIGKEKVPNTCHWIGDGPTYTQWVAKNVVMAIQANPDAKEICFELVQRCMSLGYSDALVQLLIKELLLAPGASAADFVACCFLQPQRVKKILDILLSYLAREYLNQATETVDDVVSAAAQILTSVIAGDRFRQEHLVNWCVSSSGAGLGDAVGIRRAVLAVLSQDKDVIVNVFEKSLSQFGDELYIKHAAILQQDVHTEILLLSAGYVHRLAPMKLNMLMRSSTYLTTISNRIASTQPRLRLLGMAVGETLSSLKDGSETKLDFKLDEGESAEIASLKSLVHVVDKPGSIESIARPSGIATTPSTKAAPQSKPSKLQPTRPKPASAVTTNLPKAIIEEIDSSEDDEDLIPYPKGSDPEDSDEDATLVQRNKIKAPVYIRNLILYFRDLESYDKQKLALKTAPVLIRRKANYGTEVSSHADELATILVGLQDKFELEDFEEQKRQSIMALLVAQPKLMAPWFARSFFEGDFSLSQRTTILVSIGLAAREIAGYDVSIHQAAAAFPSKQLPEKIESLYLSDMPSSTPDTLPNSQLKALPANAIESISKDLVSNFLAPVAAEAADSQSGPDVLKLQTYKARYKNSSLTRPKVRAIPNTTASLLASYFFSPLTAHFQVALRSPRSVTLNPALLAIYLQTLGVIVHSAGPSTLSLPQLTSELWNLLLGVRVHAVEDLGALRGWLVAMAALLEVNGGDMRRLCETQSREIVETRDWVSRVFERIRGGDGGDENDVKMLAAGVLIRLGEAIEKYQALLMGDMIGYS</sequence>
<proteinExistence type="inferred from homology"/>
<dbReference type="GO" id="GO:0051083">
    <property type="term" value="P:'de novo' cotranslational protein folding"/>
    <property type="evidence" value="ECO:0007669"/>
    <property type="project" value="TreeGrafter"/>
</dbReference>
<evidence type="ECO:0000256" key="1">
    <source>
        <dbReference type="ARBA" id="ARBA00006133"/>
    </source>
</evidence>
<name>A0A0A1SQ94_9HYPO</name>
<dbReference type="InterPro" id="IPR019337">
    <property type="entry name" value="Telomere_length_regulation_dom"/>
</dbReference>
<dbReference type="Gene3D" id="1.25.40.720">
    <property type="entry name" value="Telomere length regulation protein 2, C-terminal domain"/>
    <property type="match status" value="2"/>
</dbReference>
<dbReference type="Proteomes" id="UP000039046">
    <property type="component" value="Unassembled WGS sequence"/>
</dbReference>
<evidence type="ECO:0000313" key="5">
    <source>
        <dbReference type="Proteomes" id="UP000039046"/>
    </source>
</evidence>